<dbReference type="Pfam" id="PF08373">
    <property type="entry name" value="RAP"/>
    <property type="match status" value="1"/>
</dbReference>
<accession>A0A7J6NVP9</accession>
<dbReference type="OrthoDB" id="446439at2759"/>
<comment type="caution">
    <text evidence="2">The sequence shown here is derived from an EMBL/GenBank/DDBJ whole genome shotgun (WGS) entry which is preliminary data.</text>
</comment>
<evidence type="ECO:0000259" key="1">
    <source>
        <dbReference type="PROSITE" id="PS51286"/>
    </source>
</evidence>
<dbReference type="AlphaFoldDB" id="A0A7J6NVP9"/>
<feature type="domain" description="RAP" evidence="1">
    <location>
        <begin position="1046"/>
        <end position="1126"/>
    </location>
</feature>
<gene>
    <name evidence="2" type="ORF">FOZ60_003293</name>
</gene>
<evidence type="ECO:0000313" key="3">
    <source>
        <dbReference type="Proteomes" id="UP000541610"/>
    </source>
</evidence>
<organism evidence="2 3">
    <name type="scientific">Perkinsus olseni</name>
    <name type="common">Perkinsus atlanticus</name>
    <dbReference type="NCBI Taxonomy" id="32597"/>
    <lineage>
        <taxon>Eukaryota</taxon>
        <taxon>Sar</taxon>
        <taxon>Alveolata</taxon>
        <taxon>Perkinsozoa</taxon>
        <taxon>Perkinsea</taxon>
        <taxon>Perkinsida</taxon>
        <taxon>Perkinsidae</taxon>
        <taxon>Perkinsus</taxon>
    </lineage>
</organism>
<sequence>MVSPQQHQQQTLASIRLVKSLLGWRAAALTDVRAAIERNFSADSQSGDNIIRCTGIIGLARTLLVISTLESPAHNAAMHQSTYLNNMLNDMLEASKTKDNGERTFKAKLLTSMSPVELHLDDVFTSIQGLSLISKGNDVLHGQLLDMLYNRATTLDQRHLNDNHERLSSRCLDLVCAISSMVPQVSKEGRMVALNAAKIVFDDPTSDLDALWRLRKACGPLGLGDVVANIDKAFYSRIAYMARVDDYNNNGNDERDDGGTLISGKEATARRSASVAAAIEWAAQSREGLEGLPTAIKSAVQDGVKSVLLPNEIARIIHTCLLCASRIGVSTDAAVSLLRGATERMMSIKESLTRDDIYCIMLGLLKTRHNETEYHRVLLDALQLEGMEMLESFKPHQLAVVLRVLLHKVNKDDAPQAGRGDDDKIVHAIIGVLGTRGRELDIDSINDIIKDTYTYHGKDRLAQSQRASVTEVLRLIFTISDDNNERAPQIELLYASLDALGANKKGTTALHLLCILADHGLAASSSSRVLGQEQEIPLAAVLRQYIKDNPPRNMKSSDIARACRYVDVLGDLFDVSEAVEDFLAKPNNILLMTTPQYVQLLAATTVMRSKRYHFNDDDANNATVRLASILFDQYSLHGTRDDLSANDIMTIIAACLQHSAELTASRRTFNDPLLAEAIRVLVPVIHDSAPRPLIDFLTLLSQKKEALPNTSQLNMYHYYHAHHTVIAIRYSPLSQLSSSILATLSTAITPTSNNNHMKDITVALKAMARLDWYSTQCITSMIDALMTTRLTSSSMEYVGDLMQSLRVLRVHDTPLLRRLVTWYKWMLRQSYGDTTTNSSRARPYPPEVRAHLASFALPIAELGYTSSNLIDIVEGALQEEEGNSHPSDPKLLISFLYILSRQGQEAFTRASFIQGVKRLASTPEEALQSLSAADWIKAFQVHLAPAIEGPPHIKRELVHDADIKKFIEDNASFSWYSAQEKSRTQFLHSDTYHALRHTIEDDLGWPLYTANQSGEVYHTEFISDNTTPSPSVGSSVPSSDRRTAIVCIKASDELRYYRASIGGSVVSDSGGPGGEMGEYKSTRVMIGSSLVKVRHLISLGWKVVPVWLSEWSDMKSDRERAEYMIQQSTRAYALGPTPDDDGVHDGY</sequence>
<dbReference type="EMBL" id="JABANP010000167">
    <property type="protein sequence ID" value="KAF4687943.1"/>
    <property type="molecule type" value="Genomic_DNA"/>
</dbReference>
<dbReference type="Proteomes" id="UP000541610">
    <property type="component" value="Unassembled WGS sequence"/>
</dbReference>
<protein>
    <recommendedName>
        <fullName evidence="1">RAP domain-containing protein</fullName>
    </recommendedName>
</protein>
<reference evidence="2 3" key="1">
    <citation type="submission" date="2020-04" db="EMBL/GenBank/DDBJ databases">
        <title>Perkinsus olseni comparative genomics.</title>
        <authorList>
            <person name="Bogema D.R."/>
        </authorList>
    </citation>
    <scope>NUCLEOTIDE SEQUENCE [LARGE SCALE GENOMIC DNA]</scope>
    <source>
        <strain evidence="2">00978-12</strain>
    </source>
</reference>
<dbReference type="PROSITE" id="PS51286">
    <property type="entry name" value="RAP"/>
    <property type="match status" value="1"/>
</dbReference>
<evidence type="ECO:0000313" key="2">
    <source>
        <dbReference type="EMBL" id="KAF4687943.1"/>
    </source>
</evidence>
<name>A0A7J6NVP9_PEROL</name>
<proteinExistence type="predicted"/>
<dbReference type="InterPro" id="IPR013584">
    <property type="entry name" value="RAP"/>
</dbReference>
<dbReference type="SMART" id="SM00952">
    <property type="entry name" value="RAP"/>
    <property type="match status" value="1"/>
</dbReference>